<dbReference type="CDD" id="cd07361">
    <property type="entry name" value="MEMO_like"/>
    <property type="match status" value="1"/>
</dbReference>
<reference evidence="2 4" key="1">
    <citation type="submission" date="2019-06" db="EMBL/GenBank/DDBJ databases">
        <authorList>
            <person name="Palmer J.M."/>
        </authorList>
    </citation>
    <scope>NUCLEOTIDE SEQUENCE [LARGE SCALE GENOMIC DNA]</scope>
    <source>
        <strain evidence="2 4">TWF191</strain>
        <strain evidence="3">TWF679</strain>
    </source>
</reference>
<gene>
    <name evidence="2" type="ORF">TWF191_011351</name>
    <name evidence="3" type="ORF">TWF679_006191</name>
</gene>
<comment type="similarity">
    <text evidence="1">Belongs to the MEMO1 family.</text>
</comment>
<dbReference type="OrthoDB" id="417112at2759"/>
<dbReference type="PANTHER" id="PTHR11060:SF0">
    <property type="entry name" value="PROTEIN MEMO1"/>
    <property type="match status" value="1"/>
</dbReference>
<dbReference type="NCBIfam" id="TIGR04336">
    <property type="entry name" value="AmmeMemoSam_B"/>
    <property type="match status" value="1"/>
</dbReference>
<name>A0A6G1MAR5_ORBOL</name>
<dbReference type="HAMAP" id="MF_00055">
    <property type="entry name" value="MEMO1"/>
    <property type="match status" value="1"/>
</dbReference>
<evidence type="ECO:0000256" key="1">
    <source>
        <dbReference type="ARBA" id="ARBA00006315"/>
    </source>
</evidence>
<accession>A0A6G1MAR5</accession>
<protein>
    <submittedName>
        <fullName evidence="2">Uncharacterized protein</fullName>
    </submittedName>
</protein>
<comment type="caution">
    <text evidence="2">The sequence shown here is derived from an EMBL/GenBank/DDBJ whole genome shotgun (WGS) entry which is preliminary data.</text>
</comment>
<proteinExistence type="inferred from homology"/>
<evidence type="ECO:0000313" key="3">
    <source>
        <dbReference type="EMBL" id="KAF3212072.1"/>
    </source>
</evidence>
<dbReference type="Pfam" id="PF01875">
    <property type="entry name" value="Memo"/>
    <property type="match status" value="1"/>
</dbReference>
<dbReference type="InterPro" id="IPR002737">
    <property type="entry name" value="MEMO1_fam"/>
</dbReference>
<sequence>MTTIRPASHAGSWYSKDKNTLDSELSGYLSQVPSTIDDIGEIPPAGARVIIAPHAGYSYSGPAAAWAYKSLNLTNIKRVFILGPSHHIYINGCAVTSHGAYATPLGPLPIDTEATLDLIKSNSFTFMNQVVDSDEHSIEMHLPYTYKMLSTFFGPTDIPPIVPILVGAINTETEEKYGKILSTHLDNPENAFIVSSDFCHWGSRFSYQYYIPQPGKAGVGLKSKGNKVPEGGQEIWKSIEGLDKAAIEAIESGKHENFVDYLSRTRNTVCGRHPIGVIMAGLEEVIKIRAERGEDVEGKGLFKFVRYEQSSQCKNAEDSSVSYASAFAVL</sequence>
<evidence type="ECO:0000313" key="4">
    <source>
        <dbReference type="Proteomes" id="UP000483672"/>
    </source>
</evidence>
<evidence type="ECO:0000313" key="2">
    <source>
        <dbReference type="EMBL" id="KAF3209784.1"/>
    </source>
</evidence>
<dbReference type="AlphaFoldDB" id="A0A6G1MAR5"/>
<dbReference type="Proteomes" id="UP000614610">
    <property type="component" value="Unassembled WGS sequence"/>
</dbReference>
<dbReference type="Proteomes" id="UP000483672">
    <property type="component" value="Unassembled WGS sequence"/>
</dbReference>
<dbReference type="Gene3D" id="3.40.830.10">
    <property type="entry name" value="LigB-like"/>
    <property type="match status" value="1"/>
</dbReference>
<organism evidence="2 4">
    <name type="scientific">Orbilia oligospora</name>
    <name type="common">Nematode-trapping fungus</name>
    <name type="synonym">Arthrobotrys oligospora</name>
    <dbReference type="NCBI Taxonomy" id="2813651"/>
    <lineage>
        <taxon>Eukaryota</taxon>
        <taxon>Fungi</taxon>
        <taxon>Dikarya</taxon>
        <taxon>Ascomycota</taxon>
        <taxon>Pezizomycotina</taxon>
        <taxon>Orbiliomycetes</taxon>
        <taxon>Orbiliales</taxon>
        <taxon>Orbiliaceae</taxon>
        <taxon>Orbilia</taxon>
    </lineage>
</organism>
<dbReference type="EMBL" id="WIPF01000098">
    <property type="protein sequence ID" value="KAF3209784.1"/>
    <property type="molecule type" value="Genomic_DNA"/>
</dbReference>
<dbReference type="EMBL" id="WIWT01000031">
    <property type="protein sequence ID" value="KAF3212072.1"/>
    <property type="molecule type" value="Genomic_DNA"/>
</dbReference>
<dbReference type="PANTHER" id="PTHR11060">
    <property type="entry name" value="PROTEIN MEMO1"/>
    <property type="match status" value="1"/>
</dbReference>